<gene>
    <name evidence="3" type="primary">arfB</name>
    <name evidence="3" type="ORF">POL72_45445</name>
</gene>
<evidence type="ECO:0000259" key="2">
    <source>
        <dbReference type="PROSITE" id="PS00745"/>
    </source>
</evidence>
<dbReference type="PROSITE" id="PS00745">
    <property type="entry name" value="RF_PROK_I"/>
    <property type="match status" value="1"/>
</dbReference>
<comment type="caution">
    <text evidence="3">The sequence shown here is derived from an EMBL/GenBank/DDBJ whole genome shotgun (WGS) entry which is preliminary data.</text>
</comment>
<dbReference type="InterPro" id="IPR000352">
    <property type="entry name" value="Pep_chain_release_fac_I"/>
</dbReference>
<organism evidence="3 4">
    <name type="scientific">Sorangium atrum</name>
    <dbReference type="NCBI Taxonomy" id="2995308"/>
    <lineage>
        <taxon>Bacteria</taxon>
        <taxon>Pseudomonadati</taxon>
        <taxon>Myxococcota</taxon>
        <taxon>Polyangia</taxon>
        <taxon>Polyangiales</taxon>
        <taxon>Polyangiaceae</taxon>
        <taxon>Sorangium</taxon>
    </lineage>
</organism>
<dbReference type="Gene3D" id="3.30.160.20">
    <property type="match status" value="1"/>
</dbReference>
<keyword evidence="4" id="KW-1185">Reference proteome</keyword>
<proteinExistence type="predicted"/>
<sequence length="143" mass="16023">MSDPLVVNDALTAPAALLSWSAVRASGPGGQNVNKVASKVELRFDFGAWPELADDAKARLRELARGRLDAEGRLFIVSQLTRDQLRNLDDAREKLRALILRALEVPVRRRPTRPTRASKARRLDEKRRTGEKKHVRRGGGDHE</sequence>
<dbReference type="SUPFAM" id="SSF110916">
    <property type="entry name" value="Peptidyl-tRNA hydrolase domain-like"/>
    <property type="match status" value="1"/>
</dbReference>
<dbReference type="GO" id="GO:0004045">
    <property type="term" value="F:peptidyl-tRNA hydrolase activity"/>
    <property type="evidence" value="ECO:0007669"/>
    <property type="project" value="UniProtKB-EC"/>
</dbReference>
<reference evidence="3 4" key="1">
    <citation type="submission" date="2023-01" db="EMBL/GenBank/DDBJ databases">
        <title>Minimal conservation of predation-associated metabolite biosynthetic gene clusters underscores biosynthetic potential of Myxococcota including descriptions for ten novel species: Archangium lansinium sp. nov., Myxococcus landrumus sp. nov., Nannocystis bai.</title>
        <authorList>
            <person name="Ahearne A."/>
            <person name="Stevens C."/>
            <person name="Dowd S."/>
        </authorList>
    </citation>
    <scope>NUCLEOTIDE SEQUENCE [LARGE SCALE GENOMIC DNA]</scope>
    <source>
        <strain evidence="3 4">WIWO2</strain>
    </source>
</reference>
<dbReference type="EC" id="3.1.1.29" evidence="3"/>
<evidence type="ECO:0000313" key="3">
    <source>
        <dbReference type="EMBL" id="MDC0685046.1"/>
    </source>
</evidence>
<evidence type="ECO:0000313" key="4">
    <source>
        <dbReference type="Proteomes" id="UP001217485"/>
    </source>
</evidence>
<feature type="domain" description="Prokaryotic-type class I peptide chain release factors" evidence="2">
    <location>
        <begin position="24"/>
        <end position="40"/>
    </location>
</feature>
<accession>A0ABT5CF15</accession>
<keyword evidence="3" id="KW-0378">Hydrolase</keyword>
<feature type="region of interest" description="Disordered" evidence="1">
    <location>
        <begin position="109"/>
        <end position="143"/>
    </location>
</feature>
<dbReference type="RefSeq" id="WP_272103163.1">
    <property type="nucleotide sequence ID" value="NZ_JAQNDK010000006.1"/>
</dbReference>
<dbReference type="Proteomes" id="UP001217485">
    <property type="component" value="Unassembled WGS sequence"/>
</dbReference>
<dbReference type="PANTHER" id="PTHR47814:SF1">
    <property type="entry name" value="PEPTIDYL-TRNA HYDROLASE ARFB"/>
    <property type="match status" value="1"/>
</dbReference>
<name>A0ABT5CF15_9BACT</name>
<dbReference type="EMBL" id="JAQNDK010000006">
    <property type="protein sequence ID" value="MDC0685046.1"/>
    <property type="molecule type" value="Genomic_DNA"/>
</dbReference>
<feature type="compositionally biased region" description="Basic residues" evidence="1">
    <location>
        <begin position="109"/>
        <end position="120"/>
    </location>
</feature>
<dbReference type="NCBIfam" id="NF006718">
    <property type="entry name" value="PRK09256.1"/>
    <property type="match status" value="1"/>
</dbReference>
<evidence type="ECO:0000256" key="1">
    <source>
        <dbReference type="SAM" id="MobiDB-lite"/>
    </source>
</evidence>
<dbReference type="Pfam" id="PF00472">
    <property type="entry name" value="RF-1"/>
    <property type="match status" value="1"/>
</dbReference>
<dbReference type="PANTHER" id="PTHR47814">
    <property type="entry name" value="PEPTIDYL-TRNA HYDROLASE ARFB"/>
    <property type="match status" value="1"/>
</dbReference>
<protein>
    <submittedName>
        <fullName evidence="3">Alternative ribosome rescue aminoacyl-tRNA hydrolase ArfB</fullName>
        <ecNumber evidence="3">3.1.1.29</ecNumber>
    </submittedName>
</protein>